<evidence type="ECO:0000313" key="2">
    <source>
        <dbReference type="EMBL" id="MDG3493355.1"/>
    </source>
</evidence>
<keyword evidence="3" id="KW-1185">Reference proteome</keyword>
<organism evidence="2 3">
    <name type="scientific">Pseudanabaena catenata USMAC16</name>
    <dbReference type="NCBI Taxonomy" id="1855837"/>
    <lineage>
        <taxon>Bacteria</taxon>
        <taxon>Bacillati</taxon>
        <taxon>Cyanobacteriota</taxon>
        <taxon>Cyanophyceae</taxon>
        <taxon>Pseudanabaenales</taxon>
        <taxon>Pseudanabaenaceae</taxon>
        <taxon>Pseudanabaena</taxon>
    </lineage>
</organism>
<gene>
    <name evidence="2" type="ORF">FEV09_02180</name>
</gene>
<comment type="caution">
    <text evidence="2">The sequence shown here is derived from an EMBL/GenBank/DDBJ whole genome shotgun (WGS) entry which is preliminary data.</text>
</comment>
<sequence length="152" mass="17505">MTTEISDWSDLEAELQETKALLEEVEQRFLQVRRDALLQQELKTEREQIRSQIDNIADARPQKNNSHKSKLGRIPDHKHGRVPANNANNYANLSKDELLKQLQEVGDRLEQVEANLESRLLSWSSFREPFWQIVRFGGLGIIIGIVLRSCAS</sequence>
<evidence type="ECO:0000313" key="3">
    <source>
        <dbReference type="Proteomes" id="UP001152872"/>
    </source>
</evidence>
<dbReference type="EMBL" id="VBTY01000009">
    <property type="protein sequence ID" value="MDG3493355.1"/>
    <property type="molecule type" value="Genomic_DNA"/>
</dbReference>
<protein>
    <recommendedName>
        <fullName evidence="4">DUF2203 domain-containing protein</fullName>
    </recommendedName>
</protein>
<reference evidence="2" key="1">
    <citation type="submission" date="2019-05" db="EMBL/GenBank/DDBJ databases">
        <title>Whole genome sequencing of Pseudanabaena catenata USMAC16.</title>
        <authorList>
            <person name="Khan Z."/>
            <person name="Omar W.M."/>
            <person name="Convey P."/>
            <person name="Merican F."/>
            <person name="Najimudin N."/>
        </authorList>
    </citation>
    <scope>NUCLEOTIDE SEQUENCE</scope>
    <source>
        <strain evidence="2">USMAC16</strain>
    </source>
</reference>
<dbReference type="Proteomes" id="UP001152872">
    <property type="component" value="Unassembled WGS sequence"/>
</dbReference>
<evidence type="ECO:0008006" key="4">
    <source>
        <dbReference type="Google" id="ProtNLM"/>
    </source>
</evidence>
<dbReference type="AlphaFoldDB" id="A0A9X4M7X6"/>
<name>A0A9X4M7X6_9CYAN</name>
<proteinExistence type="predicted"/>
<accession>A0A9X4M7X6</accession>
<feature type="compositionally biased region" description="Basic residues" evidence="1">
    <location>
        <begin position="65"/>
        <end position="81"/>
    </location>
</feature>
<dbReference type="RefSeq" id="WP_009625395.1">
    <property type="nucleotide sequence ID" value="NZ_VBTY01000009.1"/>
</dbReference>
<evidence type="ECO:0000256" key="1">
    <source>
        <dbReference type="SAM" id="MobiDB-lite"/>
    </source>
</evidence>
<feature type="region of interest" description="Disordered" evidence="1">
    <location>
        <begin position="53"/>
        <end position="83"/>
    </location>
</feature>